<keyword evidence="7" id="KW-1185">Reference proteome</keyword>
<evidence type="ECO:0000313" key="7">
    <source>
        <dbReference type="Proteomes" id="UP000250241"/>
    </source>
</evidence>
<dbReference type="GO" id="GO:0004357">
    <property type="term" value="F:glutamate-cysteine ligase activity"/>
    <property type="evidence" value="ECO:0007669"/>
    <property type="project" value="UniProtKB-EC"/>
</dbReference>
<dbReference type="KEGG" id="raj:RA11412_2508"/>
<dbReference type="EMBL" id="AP017895">
    <property type="protein sequence ID" value="BAV88807.1"/>
    <property type="molecule type" value="Genomic_DNA"/>
</dbReference>
<dbReference type="NCBIfam" id="TIGR02050">
    <property type="entry name" value="gshA_cyan_rel"/>
    <property type="match status" value="1"/>
</dbReference>
<dbReference type="SUPFAM" id="SSF55931">
    <property type="entry name" value="Glutamine synthetase/guanido kinase"/>
    <property type="match status" value="1"/>
</dbReference>
<dbReference type="InterPro" id="IPR006336">
    <property type="entry name" value="GCS2"/>
</dbReference>
<sequence length="382" mass="43041">MVAFAHSPQSTIGVEWELALTNKTDGELAPRAEQVLARLGERHPHLLAPSTESVHVTGEFLNNTLEVITGVCTTVAESCRQLAEAVDALRPICDELGLDFFCAGTHPYSRWAQQTVVNKDRYQRVVNRAQYWGRHMIIFGVHVHVGVDSPQKALSVVDALTNYCPHLLAPSVSSPFWEGIDTGYASHRTMLYQQLPSNGLPFSFQTWEQYSAYLDSQVATGAIEDVSEDRWDVRPVPHYGTVEMRYCDGLASLPDVAGIVALTQCLVEHFSRRFDAGERVQVLDPWHAQENKWRAARYGLDAQVVVSNEPRIRPLRDELKDLLDMLRPVAEDLECLPELEQMRRILTEGTGADRQRRVLAQTGSFREVMRDLAEQAKQPPLR</sequence>
<dbReference type="RefSeq" id="WP_128088039.1">
    <property type="nucleotide sequence ID" value="NZ_CBDEQU010000070.1"/>
</dbReference>
<dbReference type="EC" id="6.3.2.2" evidence="5"/>
<keyword evidence="1 5" id="KW-0436">Ligase</keyword>
<evidence type="ECO:0000313" key="6">
    <source>
        <dbReference type="EMBL" id="BAV88807.1"/>
    </source>
</evidence>
<dbReference type="InterPro" id="IPR050141">
    <property type="entry name" value="GCL_type2/YbdK_subfam"/>
</dbReference>
<comment type="function">
    <text evidence="5">ATP-dependent carboxylate-amine ligase which exhibits weak glutamate--cysteine ligase activity.</text>
</comment>
<keyword evidence="2 5" id="KW-0547">Nucleotide-binding</keyword>
<protein>
    <recommendedName>
        <fullName evidence="5">Putative glutamate--cysteine ligase 2</fullName>
        <ecNumber evidence="5">6.3.2.2</ecNumber>
    </recommendedName>
    <alternativeName>
        <fullName evidence="5">Gamma-glutamylcysteine synthetase 2</fullName>
        <shortName evidence="5">GCS 2</shortName>
        <shortName evidence="5">Gamma-GCS 2</shortName>
    </alternativeName>
</protein>
<name>A0A2Z5R221_9MICC</name>
<dbReference type="HAMAP" id="MF_01609">
    <property type="entry name" value="Glu_cys_ligase_2"/>
    <property type="match status" value="1"/>
</dbReference>
<evidence type="ECO:0000256" key="3">
    <source>
        <dbReference type="ARBA" id="ARBA00022840"/>
    </source>
</evidence>
<comment type="catalytic activity">
    <reaction evidence="4 5">
        <text>L-cysteine + L-glutamate + ATP = gamma-L-glutamyl-L-cysteine + ADP + phosphate + H(+)</text>
        <dbReference type="Rhea" id="RHEA:13285"/>
        <dbReference type="ChEBI" id="CHEBI:15378"/>
        <dbReference type="ChEBI" id="CHEBI:29985"/>
        <dbReference type="ChEBI" id="CHEBI:30616"/>
        <dbReference type="ChEBI" id="CHEBI:35235"/>
        <dbReference type="ChEBI" id="CHEBI:43474"/>
        <dbReference type="ChEBI" id="CHEBI:58173"/>
        <dbReference type="ChEBI" id="CHEBI:456216"/>
        <dbReference type="EC" id="6.3.2.2"/>
    </reaction>
</comment>
<organism evidence="6 7">
    <name type="scientific">Rothia aeria</name>
    <dbReference type="NCBI Taxonomy" id="172042"/>
    <lineage>
        <taxon>Bacteria</taxon>
        <taxon>Bacillati</taxon>
        <taxon>Actinomycetota</taxon>
        <taxon>Actinomycetes</taxon>
        <taxon>Micrococcales</taxon>
        <taxon>Micrococcaceae</taxon>
        <taxon>Rothia</taxon>
    </lineage>
</organism>
<dbReference type="GO" id="GO:0005524">
    <property type="term" value="F:ATP binding"/>
    <property type="evidence" value="ECO:0007669"/>
    <property type="project" value="UniProtKB-KW"/>
</dbReference>
<dbReference type="NCBIfam" id="NF010044">
    <property type="entry name" value="PRK13517.1-4"/>
    <property type="match status" value="1"/>
</dbReference>
<gene>
    <name evidence="6" type="ORF">RA11412_2508</name>
</gene>
<dbReference type="Proteomes" id="UP000250241">
    <property type="component" value="Chromosome"/>
</dbReference>
<dbReference type="InterPro" id="IPR014746">
    <property type="entry name" value="Gln_synth/guanido_kin_cat_dom"/>
</dbReference>
<dbReference type="Gene3D" id="3.30.590.20">
    <property type="match status" value="1"/>
</dbReference>
<dbReference type="InterPro" id="IPR011793">
    <property type="entry name" value="YbdK"/>
</dbReference>
<dbReference type="GeneID" id="93862475"/>
<dbReference type="GO" id="GO:0042398">
    <property type="term" value="P:modified amino acid biosynthetic process"/>
    <property type="evidence" value="ECO:0007669"/>
    <property type="project" value="InterPro"/>
</dbReference>
<evidence type="ECO:0000256" key="5">
    <source>
        <dbReference type="HAMAP-Rule" id="MF_01609"/>
    </source>
</evidence>
<dbReference type="Pfam" id="PF04107">
    <property type="entry name" value="GCS2"/>
    <property type="match status" value="1"/>
</dbReference>
<reference evidence="6 7" key="1">
    <citation type="submission" date="2016-10" db="EMBL/GenBank/DDBJ databases">
        <title>Genome sequence of Rothia aeria strain JCM11412.</title>
        <authorList>
            <person name="Nambu T."/>
        </authorList>
    </citation>
    <scope>NUCLEOTIDE SEQUENCE [LARGE SCALE GENOMIC DNA]</scope>
    <source>
        <strain evidence="6 7">JCM 11412</strain>
    </source>
</reference>
<dbReference type="PANTHER" id="PTHR36510">
    <property type="entry name" value="GLUTAMATE--CYSTEINE LIGASE 2-RELATED"/>
    <property type="match status" value="1"/>
</dbReference>
<dbReference type="NCBIfam" id="NF010042">
    <property type="entry name" value="PRK13517.1-2"/>
    <property type="match status" value="1"/>
</dbReference>
<keyword evidence="3 5" id="KW-0067">ATP-binding</keyword>
<proteinExistence type="inferred from homology"/>
<accession>A0A2Z5R221</accession>
<dbReference type="NCBIfam" id="NF010043">
    <property type="entry name" value="PRK13517.1-3"/>
    <property type="match status" value="1"/>
</dbReference>
<evidence type="ECO:0000256" key="1">
    <source>
        <dbReference type="ARBA" id="ARBA00022598"/>
    </source>
</evidence>
<evidence type="ECO:0000256" key="4">
    <source>
        <dbReference type="ARBA" id="ARBA00048819"/>
    </source>
</evidence>
<dbReference type="PANTHER" id="PTHR36510:SF1">
    <property type="entry name" value="GLUTAMATE--CYSTEINE LIGASE 2-RELATED"/>
    <property type="match status" value="1"/>
</dbReference>
<dbReference type="AlphaFoldDB" id="A0A2Z5R221"/>
<comment type="similarity">
    <text evidence="5">Belongs to the glutamate--cysteine ligase type 2 family. YbdK subfamily.</text>
</comment>
<evidence type="ECO:0000256" key="2">
    <source>
        <dbReference type="ARBA" id="ARBA00022741"/>
    </source>
</evidence>